<keyword evidence="4" id="KW-1185">Reference proteome</keyword>
<dbReference type="Pfam" id="PF13927">
    <property type="entry name" value="Ig_3"/>
    <property type="match status" value="1"/>
</dbReference>
<dbReference type="PANTHER" id="PTHR10075">
    <property type="entry name" value="BASIGIN RELATED"/>
    <property type="match status" value="1"/>
</dbReference>
<keyword evidence="1" id="KW-0393">Immunoglobulin domain</keyword>
<feature type="domain" description="Ig-like" evidence="2">
    <location>
        <begin position="170"/>
        <end position="261"/>
    </location>
</feature>
<reference evidence="3 4" key="1">
    <citation type="submission" date="2020-06" db="EMBL/GenBank/DDBJ databases">
        <authorList>
            <person name="Li R."/>
            <person name="Bekaert M."/>
        </authorList>
    </citation>
    <scope>NUCLEOTIDE SEQUENCE [LARGE SCALE GENOMIC DNA]</scope>
    <source>
        <strain evidence="4">wild</strain>
    </source>
</reference>
<dbReference type="SMART" id="SM00408">
    <property type="entry name" value="IGc2"/>
    <property type="match status" value="2"/>
</dbReference>
<dbReference type="GO" id="GO:0007156">
    <property type="term" value="P:homophilic cell adhesion via plasma membrane adhesion molecules"/>
    <property type="evidence" value="ECO:0007669"/>
    <property type="project" value="TreeGrafter"/>
</dbReference>
<protein>
    <recommendedName>
        <fullName evidence="2">Ig-like domain-containing protein</fullName>
    </recommendedName>
</protein>
<dbReference type="OrthoDB" id="5843397at2759"/>
<dbReference type="InterPro" id="IPR036179">
    <property type="entry name" value="Ig-like_dom_sf"/>
</dbReference>
<dbReference type="InterPro" id="IPR013783">
    <property type="entry name" value="Ig-like_fold"/>
</dbReference>
<dbReference type="InterPro" id="IPR003598">
    <property type="entry name" value="Ig_sub2"/>
</dbReference>
<evidence type="ECO:0000256" key="1">
    <source>
        <dbReference type="ARBA" id="ARBA00023319"/>
    </source>
</evidence>
<name>A0A6J8EVW7_MYTCO</name>
<evidence type="ECO:0000313" key="4">
    <source>
        <dbReference type="Proteomes" id="UP000507470"/>
    </source>
</evidence>
<dbReference type="EMBL" id="CACVKT020009827">
    <property type="protein sequence ID" value="CAC5423605.1"/>
    <property type="molecule type" value="Genomic_DNA"/>
</dbReference>
<dbReference type="Gene3D" id="2.60.40.10">
    <property type="entry name" value="Immunoglobulins"/>
    <property type="match status" value="3"/>
</dbReference>
<dbReference type="SMART" id="SM00409">
    <property type="entry name" value="IG"/>
    <property type="match status" value="3"/>
</dbReference>
<dbReference type="GO" id="GO:0098632">
    <property type="term" value="F:cell-cell adhesion mediator activity"/>
    <property type="evidence" value="ECO:0007669"/>
    <property type="project" value="TreeGrafter"/>
</dbReference>
<gene>
    <name evidence="3" type="ORF">MCOR_55589</name>
</gene>
<dbReference type="GO" id="GO:0070593">
    <property type="term" value="P:dendrite self-avoidance"/>
    <property type="evidence" value="ECO:0007669"/>
    <property type="project" value="TreeGrafter"/>
</dbReference>
<evidence type="ECO:0000259" key="2">
    <source>
        <dbReference type="PROSITE" id="PS50835"/>
    </source>
</evidence>
<feature type="domain" description="Ig-like" evidence="2">
    <location>
        <begin position="270"/>
        <end position="347"/>
    </location>
</feature>
<proteinExistence type="predicted"/>
<dbReference type="AlphaFoldDB" id="A0A6J8EVW7"/>
<evidence type="ECO:0000313" key="3">
    <source>
        <dbReference type="EMBL" id="CAC5423605.1"/>
    </source>
</evidence>
<dbReference type="PROSITE" id="PS50835">
    <property type="entry name" value="IG_LIKE"/>
    <property type="match status" value="2"/>
</dbReference>
<dbReference type="Proteomes" id="UP000507470">
    <property type="component" value="Unassembled WGS sequence"/>
</dbReference>
<accession>A0A6J8EVW7</accession>
<dbReference type="SUPFAM" id="SSF48726">
    <property type="entry name" value="Immunoglobulin"/>
    <property type="match status" value="2"/>
</dbReference>
<dbReference type="Pfam" id="PF07679">
    <property type="entry name" value="I-set"/>
    <property type="match status" value="1"/>
</dbReference>
<dbReference type="InterPro" id="IPR007110">
    <property type="entry name" value="Ig-like_dom"/>
</dbReference>
<organism evidence="3 4">
    <name type="scientific">Mytilus coruscus</name>
    <name type="common">Sea mussel</name>
    <dbReference type="NCBI Taxonomy" id="42192"/>
    <lineage>
        <taxon>Eukaryota</taxon>
        <taxon>Metazoa</taxon>
        <taxon>Spiralia</taxon>
        <taxon>Lophotrochozoa</taxon>
        <taxon>Mollusca</taxon>
        <taxon>Bivalvia</taxon>
        <taxon>Autobranchia</taxon>
        <taxon>Pteriomorphia</taxon>
        <taxon>Mytilida</taxon>
        <taxon>Mytiloidea</taxon>
        <taxon>Mytilidae</taxon>
        <taxon>Mytilinae</taxon>
        <taxon>Mytilus</taxon>
    </lineage>
</organism>
<dbReference type="GO" id="GO:0030424">
    <property type="term" value="C:axon"/>
    <property type="evidence" value="ECO:0007669"/>
    <property type="project" value="TreeGrafter"/>
</dbReference>
<dbReference type="PANTHER" id="PTHR10075:SF100">
    <property type="entry name" value="FASCICLIN-2"/>
    <property type="match status" value="1"/>
</dbReference>
<dbReference type="GO" id="GO:0007411">
    <property type="term" value="P:axon guidance"/>
    <property type="evidence" value="ECO:0007669"/>
    <property type="project" value="TreeGrafter"/>
</dbReference>
<dbReference type="GO" id="GO:0005886">
    <property type="term" value="C:plasma membrane"/>
    <property type="evidence" value="ECO:0007669"/>
    <property type="project" value="TreeGrafter"/>
</dbReference>
<dbReference type="InterPro" id="IPR013098">
    <property type="entry name" value="Ig_I-set"/>
</dbReference>
<dbReference type="InterPro" id="IPR003599">
    <property type="entry name" value="Ig_sub"/>
</dbReference>
<sequence length="347" mass="39700">MKYLEQINPILPHYNRLQVISSIQTGYYDLQISNVSVANEGIYYCTNDTLKPFSDYYKLKMINASRIRYKYYPEGSTVFLKCLLDMEWFGPAHFNSFYEPPVIVMHENRSMWTVNRYTEGKSVSRTLPHHNRLKVIRRIQRGDYGFQISKASLMDEGLYFCEDSEMPAAPDYYILQLISGTTVSSMHDMIEEINEGKTKKLCCYLDSNPTLSSLKWLRGNKTVLVSQNYNETCYTIKGVTRFDQGNYTCVAENVVGSGSVTVVLKVKYKPLVSSKHALNEEKNEGETTKLCCNVDSNPPPTSTRWLNGIKVMMVTHNINQTCYTIKSVRPYDQGNYTCTAENIMGSG</sequence>